<keyword evidence="5" id="KW-0408">Iron</keyword>
<dbReference type="AlphaFoldDB" id="A0AAD8KTL2"/>
<dbReference type="PANTHER" id="PTHR21454:SF47">
    <property type="entry name" value="DNAJ HEAT SHOCK N-TERMINAL DOMAIN-CONTAINING PROTEIN"/>
    <property type="match status" value="1"/>
</dbReference>
<comment type="similarity">
    <text evidence="3">Belongs to the DPH4 family.</text>
</comment>
<dbReference type="InterPro" id="IPR044248">
    <property type="entry name" value="DPH3/4-like"/>
</dbReference>
<dbReference type="PRINTS" id="PR00625">
    <property type="entry name" value="JDOMAIN"/>
</dbReference>
<evidence type="ECO:0000256" key="5">
    <source>
        <dbReference type="ARBA" id="ARBA00023004"/>
    </source>
</evidence>
<dbReference type="EMBL" id="JAUHHV010000004">
    <property type="protein sequence ID" value="KAK1427403.1"/>
    <property type="molecule type" value="Genomic_DNA"/>
</dbReference>
<dbReference type="CDD" id="cd06257">
    <property type="entry name" value="DnaJ"/>
    <property type="match status" value="1"/>
</dbReference>
<dbReference type="GO" id="GO:0017183">
    <property type="term" value="P:protein histidyl modification to diphthamide"/>
    <property type="evidence" value="ECO:0007669"/>
    <property type="project" value="InterPro"/>
</dbReference>
<sequence>MPVVNNLIRQTHYNILNVKEDATQEEIRTSYKSALLIFHPDKLQKTSHATNTESRFLEIQTAWEILGNVKSRALYDMELSMSRQDDEVVADEIELEELMVETGGDVVELFYQCRCGDYFSIDSLELGEMGFELLMDGNKISLQAHSTADMASIVLPCGSCSLKIRLVINKDTEV</sequence>
<dbReference type="Pfam" id="PF00226">
    <property type="entry name" value="DnaJ"/>
    <property type="match status" value="1"/>
</dbReference>
<evidence type="ECO:0000259" key="7">
    <source>
        <dbReference type="PROSITE" id="PS50076"/>
    </source>
</evidence>
<dbReference type="GO" id="GO:0005829">
    <property type="term" value="C:cytosol"/>
    <property type="evidence" value="ECO:0007669"/>
    <property type="project" value="TreeGrafter"/>
</dbReference>
<organism evidence="9 10">
    <name type="scientific">Tagetes erecta</name>
    <name type="common">African marigold</name>
    <dbReference type="NCBI Taxonomy" id="13708"/>
    <lineage>
        <taxon>Eukaryota</taxon>
        <taxon>Viridiplantae</taxon>
        <taxon>Streptophyta</taxon>
        <taxon>Embryophyta</taxon>
        <taxon>Tracheophyta</taxon>
        <taxon>Spermatophyta</taxon>
        <taxon>Magnoliopsida</taxon>
        <taxon>eudicotyledons</taxon>
        <taxon>Gunneridae</taxon>
        <taxon>Pentapetalae</taxon>
        <taxon>asterids</taxon>
        <taxon>campanulids</taxon>
        <taxon>Asterales</taxon>
        <taxon>Asteraceae</taxon>
        <taxon>Asteroideae</taxon>
        <taxon>Heliantheae alliance</taxon>
        <taxon>Tageteae</taxon>
        <taxon>Tagetes</taxon>
    </lineage>
</organism>
<evidence type="ECO:0000256" key="2">
    <source>
        <dbReference type="ARBA" id="ARBA00004496"/>
    </source>
</evidence>
<evidence type="ECO:0000313" key="10">
    <source>
        <dbReference type="Proteomes" id="UP001229421"/>
    </source>
</evidence>
<dbReference type="PANTHER" id="PTHR21454">
    <property type="entry name" value="DPH3 HOMOLOG-RELATED"/>
    <property type="match status" value="1"/>
</dbReference>
<proteinExistence type="inferred from homology"/>
<keyword evidence="10" id="KW-1185">Reference proteome</keyword>
<dbReference type="FunFam" id="3.10.660.10:FF:000003">
    <property type="entry name" value="DNAJ heat shock N-terminal domain-containing protein-like"/>
    <property type="match status" value="1"/>
</dbReference>
<evidence type="ECO:0000259" key="8">
    <source>
        <dbReference type="PROSITE" id="PS51074"/>
    </source>
</evidence>
<comment type="caution">
    <text evidence="9">The sequence shown here is derived from an EMBL/GenBank/DDBJ whole genome shotgun (WGS) entry which is preliminary data.</text>
</comment>
<feature type="domain" description="J" evidence="7">
    <location>
        <begin position="11"/>
        <end position="79"/>
    </location>
</feature>
<keyword evidence="6" id="KW-0539">Nucleus</keyword>
<comment type="subcellular location">
    <subcellularLocation>
        <location evidence="2">Cytoplasm</location>
    </subcellularLocation>
    <subcellularLocation>
        <location evidence="1">Nucleus</location>
    </subcellularLocation>
</comment>
<dbReference type="PROSITE" id="PS50076">
    <property type="entry name" value="DNAJ_2"/>
    <property type="match status" value="1"/>
</dbReference>
<gene>
    <name evidence="9" type="ORF">QVD17_16087</name>
</gene>
<evidence type="ECO:0000256" key="6">
    <source>
        <dbReference type="ARBA" id="ARBA00023242"/>
    </source>
</evidence>
<dbReference type="InterPro" id="IPR036869">
    <property type="entry name" value="J_dom_sf"/>
</dbReference>
<dbReference type="GO" id="GO:0005634">
    <property type="term" value="C:nucleus"/>
    <property type="evidence" value="ECO:0007669"/>
    <property type="project" value="UniProtKB-SubCell"/>
</dbReference>
<dbReference type="SUPFAM" id="SSF46565">
    <property type="entry name" value="Chaperone J-domain"/>
    <property type="match status" value="1"/>
</dbReference>
<evidence type="ECO:0000313" key="9">
    <source>
        <dbReference type="EMBL" id="KAK1427403.1"/>
    </source>
</evidence>
<evidence type="ECO:0000256" key="1">
    <source>
        <dbReference type="ARBA" id="ARBA00004123"/>
    </source>
</evidence>
<dbReference type="Pfam" id="PF05207">
    <property type="entry name" value="Zn_ribbon_CSL"/>
    <property type="match status" value="1"/>
</dbReference>
<accession>A0AAD8KTL2</accession>
<dbReference type="Proteomes" id="UP001229421">
    <property type="component" value="Unassembled WGS sequence"/>
</dbReference>
<dbReference type="InterPro" id="IPR036671">
    <property type="entry name" value="DPH_MB_sf"/>
</dbReference>
<dbReference type="Gene3D" id="3.10.660.10">
    <property type="entry name" value="DPH Zinc finger"/>
    <property type="match status" value="1"/>
</dbReference>
<evidence type="ECO:0000256" key="4">
    <source>
        <dbReference type="ARBA" id="ARBA00022723"/>
    </source>
</evidence>
<dbReference type="SUPFAM" id="SSF144217">
    <property type="entry name" value="CSL zinc finger"/>
    <property type="match status" value="1"/>
</dbReference>
<feature type="domain" description="DPH-type MB" evidence="8">
    <location>
        <begin position="89"/>
        <end position="169"/>
    </location>
</feature>
<keyword evidence="4" id="KW-0479">Metal-binding</keyword>
<dbReference type="Gene3D" id="1.10.287.110">
    <property type="entry name" value="DnaJ domain"/>
    <property type="match status" value="1"/>
</dbReference>
<reference evidence="9" key="1">
    <citation type="journal article" date="2023" name="bioRxiv">
        <title>Improved chromosome-level genome assembly for marigold (Tagetes erecta).</title>
        <authorList>
            <person name="Jiang F."/>
            <person name="Yuan L."/>
            <person name="Wang S."/>
            <person name="Wang H."/>
            <person name="Xu D."/>
            <person name="Wang A."/>
            <person name="Fan W."/>
        </authorList>
    </citation>
    <scope>NUCLEOTIDE SEQUENCE</scope>
    <source>
        <strain evidence="9">WSJ</strain>
        <tissue evidence="9">Leaf</tissue>
    </source>
</reference>
<dbReference type="InterPro" id="IPR001623">
    <property type="entry name" value="DnaJ_domain"/>
</dbReference>
<dbReference type="InterPro" id="IPR007872">
    <property type="entry name" value="DPH_MB_dom"/>
</dbReference>
<name>A0AAD8KTL2_TARER</name>
<evidence type="ECO:0000256" key="3">
    <source>
        <dbReference type="ARBA" id="ARBA00006169"/>
    </source>
</evidence>
<dbReference type="PROSITE" id="PS51074">
    <property type="entry name" value="DPH_MB"/>
    <property type="match status" value="1"/>
</dbReference>
<dbReference type="GO" id="GO:0046872">
    <property type="term" value="F:metal ion binding"/>
    <property type="evidence" value="ECO:0007669"/>
    <property type="project" value="UniProtKB-KW"/>
</dbReference>
<dbReference type="SMART" id="SM00271">
    <property type="entry name" value="DnaJ"/>
    <property type="match status" value="1"/>
</dbReference>
<protein>
    <submittedName>
        <fullName evidence="9">Uncharacterized protein</fullName>
    </submittedName>
</protein>